<evidence type="ECO:0000256" key="2">
    <source>
        <dbReference type="ARBA" id="ARBA00023004"/>
    </source>
</evidence>
<dbReference type="AlphaFoldDB" id="A0A2P5E8Y4"/>
<dbReference type="InterPro" id="IPR036671">
    <property type="entry name" value="DPH_MB_sf"/>
</dbReference>
<evidence type="ECO:0000256" key="1">
    <source>
        <dbReference type="ARBA" id="ARBA00022723"/>
    </source>
</evidence>
<dbReference type="Pfam" id="PF05207">
    <property type="entry name" value="Zn_ribbon_CSL"/>
    <property type="match status" value="1"/>
</dbReference>
<dbReference type="Proteomes" id="UP000237000">
    <property type="component" value="Unassembled WGS sequence"/>
</dbReference>
<dbReference type="SUPFAM" id="SSF144217">
    <property type="entry name" value="CSL zinc finger"/>
    <property type="match status" value="1"/>
</dbReference>
<gene>
    <name evidence="4" type="ORF">TorRG33x02_222250</name>
</gene>
<evidence type="ECO:0000259" key="3">
    <source>
        <dbReference type="PROSITE" id="PS51074"/>
    </source>
</evidence>
<feature type="domain" description="DPH-type MB" evidence="3">
    <location>
        <begin position="1"/>
        <end position="71"/>
    </location>
</feature>
<dbReference type="OrthoDB" id="1720028at2759"/>
<dbReference type="GO" id="GO:0046872">
    <property type="term" value="F:metal ion binding"/>
    <property type="evidence" value="ECO:0007669"/>
    <property type="project" value="UniProtKB-KW"/>
</dbReference>
<dbReference type="InParanoid" id="A0A2P5E8Y4"/>
<sequence>MMVEDGGDMIELFYQCRCGDYFSLDSLELGKLGYPLLRDGSKISLLTGDALPASVVLPCGSCSLKVRFLINSDIYVTVDDDMRVGLMQNLQGDFINLMQTQNC</sequence>
<keyword evidence="5" id="KW-1185">Reference proteome</keyword>
<comment type="caution">
    <text evidence="4">The sequence shown here is derived from an EMBL/GenBank/DDBJ whole genome shotgun (WGS) entry which is preliminary data.</text>
</comment>
<name>A0A2P5E8Y4_TREOI</name>
<dbReference type="Gene3D" id="3.10.660.10">
    <property type="entry name" value="DPH Zinc finger"/>
    <property type="match status" value="1"/>
</dbReference>
<keyword evidence="1" id="KW-0479">Metal-binding</keyword>
<evidence type="ECO:0000313" key="4">
    <source>
        <dbReference type="EMBL" id="PON82007.1"/>
    </source>
</evidence>
<dbReference type="STRING" id="63057.A0A2P5E8Y4"/>
<proteinExistence type="predicted"/>
<dbReference type="InterPro" id="IPR007872">
    <property type="entry name" value="DPH_MB_dom"/>
</dbReference>
<evidence type="ECO:0000313" key="5">
    <source>
        <dbReference type="Proteomes" id="UP000237000"/>
    </source>
</evidence>
<organism evidence="4 5">
    <name type="scientific">Trema orientale</name>
    <name type="common">Charcoal tree</name>
    <name type="synonym">Celtis orientalis</name>
    <dbReference type="NCBI Taxonomy" id="63057"/>
    <lineage>
        <taxon>Eukaryota</taxon>
        <taxon>Viridiplantae</taxon>
        <taxon>Streptophyta</taxon>
        <taxon>Embryophyta</taxon>
        <taxon>Tracheophyta</taxon>
        <taxon>Spermatophyta</taxon>
        <taxon>Magnoliopsida</taxon>
        <taxon>eudicotyledons</taxon>
        <taxon>Gunneridae</taxon>
        <taxon>Pentapetalae</taxon>
        <taxon>rosids</taxon>
        <taxon>fabids</taxon>
        <taxon>Rosales</taxon>
        <taxon>Cannabaceae</taxon>
        <taxon>Trema</taxon>
    </lineage>
</organism>
<accession>A0A2P5E8Y4</accession>
<dbReference type="PROSITE" id="PS51074">
    <property type="entry name" value="DPH_MB"/>
    <property type="match status" value="1"/>
</dbReference>
<reference evidence="5" key="1">
    <citation type="submission" date="2016-06" db="EMBL/GenBank/DDBJ databases">
        <title>Parallel loss of symbiosis genes in relatives of nitrogen-fixing non-legume Parasponia.</title>
        <authorList>
            <person name="Van Velzen R."/>
            <person name="Holmer R."/>
            <person name="Bu F."/>
            <person name="Rutten L."/>
            <person name="Van Zeijl A."/>
            <person name="Liu W."/>
            <person name="Santuari L."/>
            <person name="Cao Q."/>
            <person name="Sharma T."/>
            <person name="Shen D."/>
            <person name="Roswanjaya Y."/>
            <person name="Wardhani T."/>
            <person name="Kalhor M.S."/>
            <person name="Jansen J."/>
            <person name="Van den Hoogen J."/>
            <person name="Gungor B."/>
            <person name="Hartog M."/>
            <person name="Hontelez J."/>
            <person name="Verver J."/>
            <person name="Yang W.-C."/>
            <person name="Schijlen E."/>
            <person name="Repin R."/>
            <person name="Schilthuizen M."/>
            <person name="Schranz E."/>
            <person name="Heidstra R."/>
            <person name="Miyata K."/>
            <person name="Fedorova E."/>
            <person name="Kohlen W."/>
            <person name="Bisseling T."/>
            <person name="Smit S."/>
            <person name="Geurts R."/>
        </authorList>
    </citation>
    <scope>NUCLEOTIDE SEQUENCE [LARGE SCALE GENOMIC DNA]</scope>
    <source>
        <strain evidence="5">cv. RG33-2</strain>
    </source>
</reference>
<keyword evidence="2" id="KW-0408">Iron</keyword>
<protein>
    <submittedName>
        <fullName evidence="4">Zinc finger, DPH-type</fullName>
    </submittedName>
</protein>
<dbReference type="EMBL" id="JXTC01000204">
    <property type="protein sequence ID" value="PON82007.1"/>
    <property type="molecule type" value="Genomic_DNA"/>
</dbReference>